<organism evidence="1 2">
    <name type="scientific">Myriangium duriaei CBS 260.36</name>
    <dbReference type="NCBI Taxonomy" id="1168546"/>
    <lineage>
        <taxon>Eukaryota</taxon>
        <taxon>Fungi</taxon>
        <taxon>Dikarya</taxon>
        <taxon>Ascomycota</taxon>
        <taxon>Pezizomycotina</taxon>
        <taxon>Dothideomycetes</taxon>
        <taxon>Dothideomycetidae</taxon>
        <taxon>Myriangiales</taxon>
        <taxon>Myriangiaceae</taxon>
        <taxon>Myriangium</taxon>
    </lineage>
</organism>
<keyword evidence="2" id="KW-1185">Reference proteome</keyword>
<dbReference type="EMBL" id="ML996092">
    <property type="protein sequence ID" value="KAF2148807.1"/>
    <property type="molecule type" value="Genomic_DNA"/>
</dbReference>
<reference evidence="1" key="1">
    <citation type="journal article" date="2020" name="Stud. Mycol.">
        <title>101 Dothideomycetes genomes: a test case for predicting lifestyles and emergence of pathogens.</title>
        <authorList>
            <person name="Haridas S."/>
            <person name="Albert R."/>
            <person name="Binder M."/>
            <person name="Bloem J."/>
            <person name="Labutti K."/>
            <person name="Salamov A."/>
            <person name="Andreopoulos B."/>
            <person name="Baker S."/>
            <person name="Barry K."/>
            <person name="Bills G."/>
            <person name="Bluhm B."/>
            <person name="Cannon C."/>
            <person name="Castanera R."/>
            <person name="Culley D."/>
            <person name="Daum C."/>
            <person name="Ezra D."/>
            <person name="Gonzalez J."/>
            <person name="Henrissat B."/>
            <person name="Kuo A."/>
            <person name="Liang C."/>
            <person name="Lipzen A."/>
            <person name="Lutzoni F."/>
            <person name="Magnuson J."/>
            <person name="Mondo S."/>
            <person name="Nolan M."/>
            <person name="Ohm R."/>
            <person name="Pangilinan J."/>
            <person name="Park H.-J."/>
            <person name="Ramirez L."/>
            <person name="Alfaro M."/>
            <person name="Sun H."/>
            <person name="Tritt A."/>
            <person name="Yoshinaga Y."/>
            <person name="Zwiers L.-H."/>
            <person name="Turgeon B."/>
            <person name="Goodwin S."/>
            <person name="Spatafora J."/>
            <person name="Crous P."/>
            <person name="Grigoriev I."/>
        </authorList>
    </citation>
    <scope>NUCLEOTIDE SEQUENCE</scope>
    <source>
        <strain evidence="1">CBS 260.36</strain>
    </source>
</reference>
<proteinExistence type="predicted"/>
<evidence type="ECO:0000313" key="2">
    <source>
        <dbReference type="Proteomes" id="UP000799439"/>
    </source>
</evidence>
<dbReference type="Proteomes" id="UP000799439">
    <property type="component" value="Unassembled WGS sequence"/>
</dbReference>
<name>A0A9P4IRP8_9PEZI</name>
<comment type="caution">
    <text evidence="1">The sequence shown here is derived from an EMBL/GenBank/DDBJ whole genome shotgun (WGS) entry which is preliminary data.</text>
</comment>
<sequence>MTTSIFALSAYKHLNATCIFVPLSSVDVGRGLGGRKILLDDLLLPSLPTTCHRRNIRNGQHRQVGGLLRMLLPPKSWKTIGATAFGSSVRRESRHMLPRATRRSRCSLCSCDMVADARILSSSLTIQSHLVDPTTLDWGLLRHSFRLSCDMPGTTLYTRTNFASYFAVCVDTAPRAKDLTFSDGAILLNRVVLGCIVEDVGITRCPFFMSDLWPQLIGYR</sequence>
<accession>A0A9P4IRP8</accession>
<dbReference type="AlphaFoldDB" id="A0A9P4IRP8"/>
<protein>
    <submittedName>
        <fullName evidence="1">Uncharacterized protein</fullName>
    </submittedName>
</protein>
<evidence type="ECO:0000313" key="1">
    <source>
        <dbReference type="EMBL" id="KAF2148807.1"/>
    </source>
</evidence>
<gene>
    <name evidence="1" type="ORF">K461DRAFT_53118</name>
</gene>